<keyword evidence="3" id="KW-0238">DNA-binding</keyword>
<dbReference type="InterPro" id="IPR013762">
    <property type="entry name" value="Integrase-like_cat_sf"/>
</dbReference>
<name>A0ABW7XSJ5_9MICO</name>
<dbReference type="InterPro" id="IPR002104">
    <property type="entry name" value="Integrase_catalytic"/>
</dbReference>
<dbReference type="Gene3D" id="1.10.150.130">
    <property type="match status" value="1"/>
</dbReference>
<dbReference type="PANTHER" id="PTHR30629:SF2">
    <property type="entry name" value="PROPHAGE INTEGRASE INTS-RELATED"/>
    <property type="match status" value="1"/>
</dbReference>
<keyword evidence="2" id="KW-0229">DNA integration</keyword>
<reference evidence="6 7" key="1">
    <citation type="submission" date="2024-10" db="EMBL/GenBank/DDBJ databases">
        <title>The Natural Products Discovery Center: Release of the First 8490 Sequenced Strains for Exploring Actinobacteria Biosynthetic Diversity.</title>
        <authorList>
            <person name="Kalkreuter E."/>
            <person name="Kautsar S.A."/>
            <person name="Yang D."/>
            <person name="Bader C.D."/>
            <person name="Teijaro C.N."/>
            <person name="Fluegel L."/>
            <person name="Davis C.M."/>
            <person name="Simpson J.R."/>
            <person name="Lauterbach L."/>
            <person name="Steele A.D."/>
            <person name="Gui C."/>
            <person name="Meng S."/>
            <person name="Li G."/>
            <person name="Viehrig K."/>
            <person name="Ye F."/>
            <person name="Su P."/>
            <person name="Kiefer A.F."/>
            <person name="Nichols A."/>
            <person name="Cepeda A.J."/>
            <person name="Yan W."/>
            <person name="Fan B."/>
            <person name="Jiang Y."/>
            <person name="Adhikari A."/>
            <person name="Zheng C.-J."/>
            <person name="Schuster L."/>
            <person name="Cowan T.M."/>
            <person name="Smanski M.J."/>
            <person name="Chevrette M.G."/>
            <person name="De Carvalho L.P.S."/>
            <person name="Shen B."/>
        </authorList>
    </citation>
    <scope>NUCLEOTIDE SEQUENCE [LARGE SCALE GENOMIC DNA]</scope>
    <source>
        <strain evidence="6 7">NPDC019481</strain>
    </source>
</reference>
<dbReference type="Gene3D" id="1.10.443.10">
    <property type="entry name" value="Intergrase catalytic core"/>
    <property type="match status" value="1"/>
</dbReference>
<dbReference type="PROSITE" id="PS51898">
    <property type="entry name" value="TYR_RECOMBINASE"/>
    <property type="match status" value="1"/>
</dbReference>
<dbReference type="InterPro" id="IPR050808">
    <property type="entry name" value="Phage_Integrase"/>
</dbReference>
<dbReference type="RefSeq" id="WP_397408457.1">
    <property type="nucleotide sequence ID" value="NZ_JBIRYI010000030.1"/>
</dbReference>
<dbReference type="InterPro" id="IPR011010">
    <property type="entry name" value="DNA_brk_join_enz"/>
</dbReference>
<evidence type="ECO:0000256" key="3">
    <source>
        <dbReference type="ARBA" id="ARBA00023125"/>
    </source>
</evidence>
<dbReference type="EMBL" id="JBIRYI010000030">
    <property type="protein sequence ID" value="MFI2490529.1"/>
    <property type="molecule type" value="Genomic_DNA"/>
</dbReference>
<evidence type="ECO:0000256" key="4">
    <source>
        <dbReference type="ARBA" id="ARBA00023172"/>
    </source>
</evidence>
<dbReference type="InterPro" id="IPR053876">
    <property type="entry name" value="Phage_int_M"/>
</dbReference>
<evidence type="ECO:0000256" key="2">
    <source>
        <dbReference type="ARBA" id="ARBA00022908"/>
    </source>
</evidence>
<organism evidence="6 7">
    <name type="scientific">Promicromonospora kroppenstedtii</name>
    <dbReference type="NCBI Taxonomy" id="440482"/>
    <lineage>
        <taxon>Bacteria</taxon>
        <taxon>Bacillati</taxon>
        <taxon>Actinomycetota</taxon>
        <taxon>Actinomycetes</taxon>
        <taxon>Micrococcales</taxon>
        <taxon>Promicromonosporaceae</taxon>
        <taxon>Promicromonospora</taxon>
    </lineage>
</organism>
<dbReference type="Pfam" id="PF00589">
    <property type="entry name" value="Phage_integrase"/>
    <property type="match status" value="1"/>
</dbReference>
<comment type="similarity">
    <text evidence="1">Belongs to the 'phage' integrase family.</text>
</comment>
<protein>
    <submittedName>
        <fullName evidence="6">Tyrosine-type recombinase/integrase</fullName>
    </submittedName>
</protein>
<accession>A0ABW7XSJ5</accession>
<dbReference type="InterPro" id="IPR010998">
    <property type="entry name" value="Integrase_recombinase_N"/>
</dbReference>
<dbReference type="Pfam" id="PF22022">
    <property type="entry name" value="Phage_int_M"/>
    <property type="match status" value="1"/>
</dbReference>
<evidence type="ECO:0000259" key="5">
    <source>
        <dbReference type="PROSITE" id="PS51898"/>
    </source>
</evidence>
<comment type="caution">
    <text evidence="6">The sequence shown here is derived from an EMBL/GenBank/DDBJ whole genome shotgun (WGS) entry which is preliminary data.</text>
</comment>
<dbReference type="SUPFAM" id="SSF56349">
    <property type="entry name" value="DNA breaking-rejoining enzymes"/>
    <property type="match status" value="1"/>
</dbReference>
<feature type="domain" description="Tyr recombinase" evidence="5">
    <location>
        <begin position="123"/>
        <end position="339"/>
    </location>
</feature>
<dbReference type="PANTHER" id="PTHR30629">
    <property type="entry name" value="PROPHAGE INTEGRASE"/>
    <property type="match status" value="1"/>
</dbReference>
<keyword evidence="7" id="KW-1185">Reference proteome</keyword>
<gene>
    <name evidence="6" type="ORF">ACH47X_26700</name>
</gene>
<dbReference type="CDD" id="cd01189">
    <property type="entry name" value="INT_ICEBs1_C_like"/>
    <property type="match status" value="1"/>
</dbReference>
<sequence>MSNVGLAGSVVAVTADTRMNVAFDEWWRERQLEGELALQSFDTYASNLRTHLRPALGNLRVREVTPVVVNRLLAGISLQGKHDVARQARNILTQVMSMCVRYGAVSVNPVRDAAPTRKSRGPKEIRTVELDQIPILRKAVREWENRPAKRGVRNITMLPQIVDAMLGTGIRIGECLALREADLDLDGDAPTLTVQGTVVRVAVKAASEGEKATRQLVRQAKPKSDSSRRTVTLPPFVVDALREALALGLDGGPDHLVFPSTEGTPRSPGRVREQMKEALEGTGVTVRPHDFRRTVASLLDSQLDTKTAAAQLGHSTEATTLRHYVKQTHVAPDVRVVLDMLVSEPDSDSPETNVMGK</sequence>
<evidence type="ECO:0000256" key="1">
    <source>
        <dbReference type="ARBA" id="ARBA00008857"/>
    </source>
</evidence>
<evidence type="ECO:0000313" key="7">
    <source>
        <dbReference type="Proteomes" id="UP001611580"/>
    </source>
</evidence>
<proteinExistence type="inferred from homology"/>
<keyword evidence="4" id="KW-0233">DNA recombination</keyword>
<evidence type="ECO:0000313" key="6">
    <source>
        <dbReference type="EMBL" id="MFI2490529.1"/>
    </source>
</evidence>
<dbReference type="Proteomes" id="UP001611580">
    <property type="component" value="Unassembled WGS sequence"/>
</dbReference>